<reference evidence="17" key="1">
    <citation type="journal article" date="2020" name="Nat. Commun.">
        <title>Genome assembly of wild tea tree DASZ reveals pedigree and selection history of tea varieties.</title>
        <authorList>
            <person name="Zhang W."/>
            <person name="Zhang Y."/>
            <person name="Qiu H."/>
            <person name="Guo Y."/>
            <person name="Wan H."/>
            <person name="Zhang X."/>
            <person name="Scossa F."/>
            <person name="Alseekh S."/>
            <person name="Zhang Q."/>
            <person name="Wang P."/>
            <person name="Xu L."/>
            <person name="Schmidt M.H."/>
            <person name="Jia X."/>
            <person name="Li D."/>
            <person name="Zhu A."/>
            <person name="Guo F."/>
            <person name="Chen W."/>
            <person name="Ni D."/>
            <person name="Usadel B."/>
            <person name="Fernie A.R."/>
            <person name="Wen W."/>
        </authorList>
    </citation>
    <scope>NUCLEOTIDE SEQUENCE [LARGE SCALE GENOMIC DNA]</scope>
    <source>
        <strain evidence="17">cv. G240</strain>
    </source>
</reference>
<dbReference type="PANTHER" id="PTHR48056:SF26">
    <property type="entry name" value="MDIS1-INTERACTING RECEPTOR LIKE KINASE 1"/>
    <property type="match status" value="1"/>
</dbReference>
<dbReference type="Pfam" id="PF13855">
    <property type="entry name" value="LRR_8"/>
    <property type="match status" value="1"/>
</dbReference>
<reference evidence="16 17" key="2">
    <citation type="submission" date="2020-07" db="EMBL/GenBank/DDBJ databases">
        <title>Genome assembly of wild tea tree DASZ reveals pedigree and selection history of tea varieties.</title>
        <authorList>
            <person name="Zhang W."/>
        </authorList>
    </citation>
    <scope>NUCLEOTIDE SEQUENCE [LARGE SCALE GENOMIC DNA]</scope>
    <source>
        <strain evidence="17">cv. G240</strain>
        <tissue evidence="16">Leaf</tissue>
    </source>
</reference>
<keyword evidence="9 13" id="KW-0067">ATP-binding</keyword>
<dbReference type="Proteomes" id="UP000593564">
    <property type="component" value="Unassembled WGS sequence"/>
</dbReference>
<gene>
    <name evidence="16" type="ORF">HYC85_025922</name>
</gene>
<dbReference type="InterPro" id="IPR000719">
    <property type="entry name" value="Prot_kinase_dom"/>
</dbReference>
<dbReference type="Pfam" id="PF00069">
    <property type="entry name" value="Pkinase"/>
    <property type="match status" value="2"/>
</dbReference>
<dbReference type="Pfam" id="PF00560">
    <property type="entry name" value="LRR_1"/>
    <property type="match status" value="4"/>
</dbReference>
<dbReference type="SMART" id="SM00220">
    <property type="entry name" value="S_TKc"/>
    <property type="match status" value="1"/>
</dbReference>
<dbReference type="GO" id="GO:0004672">
    <property type="term" value="F:protein kinase activity"/>
    <property type="evidence" value="ECO:0007669"/>
    <property type="project" value="InterPro"/>
</dbReference>
<evidence type="ECO:0000256" key="12">
    <source>
        <dbReference type="ARBA" id="ARBA00023180"/>
    </source>
</evidence>
<dbReference type="Gene3D" id="3.80.10.10">
    <property type="entry name" value="Ribonuclease Inhibitor"/>
    <property type="match status" value="1"/>
</dbReference>
<keyword evidence="5" id="KW-0732">Signal</keyword>
<dbReference type="GO" id="GO:0005524">
    <property type="term" value="F:ATP binding"/>
    <property type="evidence" value="ECO:0007669"/>
    <property type="project" value="UniProtKB-UniRule"/>
</dbReference>
<name>A0A7J7G242_CAMSI</name>
<dbReference type="InterPro" id="IPR050647">
    <property type="entry name" value="Plant_LRR-RLKs"/>
</dbReference>
<evidence type="ECO:0000256" key="3">
    <source>
        <dbReference type="ARBA" id="ARBA00022679"/>
    </source>
</evidence>
<keyword evidence="2" id="KW-0433">Leucine-rich repeat</keyword>
<dbReference type="SUPFAM" id="SSF56112">
    <property type="entry name" value="Protein kinase-like (PK-like)"/>
    <property type="match status" value="1"/>
</dbReference>
<evidence type="ECO:0000256" key="7">
    <source>
        <dbReference type="ARBA" id="ARBA00022741"/>
    </source>
</evidence>
<keyword evidence="8" id="KW-0418">Kinase</keyword>
<dbReference type="InterPro" id="IPR011009">
    <property type="entry name" value="Kinase-like_dom_sf"/>
</dbReference>
<dbReference type="InterPro" id="IPR001611">
    <property type="entry name" value="Leu-rich_rpt"/>
</dbReference>
<feature type="domain" description="Protein kinase" evidence="15">
    <location>
        <begin position="397"/>
        <end position="584"/>
    </location>
</feature>
<dbReference type="InterPro" id="IPR008271">
    <property type="entry name" value="Ser/Thr_kinase_AS"/>
</dbReference>
<accession>A0A7J7G242</accession>
<sequence length="584" mass="64856">MNLNHTAKAAVTGGGNHYNRYLSVLELWQNFLVGPLPANLGQNSPLQWLDVSSNSLSGDTPTGLCDSGNLSKLILFNNSFLAPIPLGFSTCSSLVWVSVQNNLISGTIPTGFANLPKLQRLELANNNLTSTIPDDFALSLSLSFVDVSWNRLESSLPSNILSIPSLQNFIASNNNLGGNIPDQFQDCPSLSVLDLSSNHFSGKIPQSIASCKRLVNWNLGNNQFTREIPRPIAALPMLAILDLSNNSLTRTILENFGSSPALEMLNLSYNKLEGLVPNNGILTTINPNDLIGNVELCGGNGILPPCSQSFFTTASWQRKRKRKIHIINHIIIGFAVEISVILSLGLTVFVGKKLYKRWYLYNTFFTDWYKWSSAEWPWRLIAFQRLSFTSADILACVKVSKVIGMGSTGTVCKAEIQRPRSIVAVKKLWRSDVDVETGDDLFGEVNLLGRLRHRNIVRLLGYHHNENDVMMVSRYNIAVGIANGLAYLHHDCNPPVIHRDVKSNNILLVADFEARIADFGLARTMVQKNETVSMVAGSFGYIAPGKFPIFIYHKQYNIFFFFFLGQCHTLLFHVNKCPEIHANV</sequence>
<keyword evidence="4 14" id="KW-0812">Transmembrane</keyword>
<protein>
    <recommendedName>
        <fullName evidence="15">Protein kinase domain-containing protein</fullName>
    </recommendedName>
</protein>
<keyword evidence="10 14" id="KW-1133">Transmembrane helix</keyword>
<evidence type="ECO:0000256" key="8">
    <source>
        <dbReference type="ARBA" id="ARBA00022777"/>
    </source>
</evidence>
<keyword evidence="7 13" id="KW-0547">Nucleotide-binding</keyword>
<dbReference type="InterPro" id="IPR017441">
    <property type="entry name" value="Protein_kinase_ATP_BS"/>
</dbReference>
<evidence type="ECO:0000256" key="13">
    <source>
        <dbReference type="PROSITE-ProRule" id="PRU10141"/>
    </source>
</evidence>
<evidence type="ECO:0000256" key="5">
    <source>
        <dbReference type="ARBA" id="ARBA00022729"/>
    </source>
</evidence>
<dbReference type="InterPro" id="IPR032675">
    <property type="entry name" value="LRR_dom_sf"/>
</dbReference>
<dbReference type="Gene3D" id="1.10.510.10">
    <property type="entry name" value="Transferase(Phosphotransferase) domain 1"/>
    <property type="match status" value="1"/>
</dbReference>
<dbReference type="PROSITE" id="PS51450">
    <property type="entry name" value="LRR"/>
    <property type="match status" value="1"/>
</dbReference>
<feature type="transmembrane region" description="Helical" evidence="14">
    <location>
        <begin position="326"/>
        <end position="350"/>
    </location>
</feature>
<evidence type="ECO:0000256" key="1">
    <source>
        <dbReference type="ARBA" id="ARBA00004370"/>
    </source>
</evidence>
<feature type="binding site" evidence="13">
    <location>
        <position position="427"/>
    </location>
    <ligand>
        <name>ATP</name>
        <dbReference type="ChEBI" id="CHEBI:30616"/>
    </ligand>
</feature>
<keyword evidence="3" id="KW-0808">Transferase</keyword>
<proteinExistence type="predicted"/>
<keyword evidence="6" id="KW-0677">Repeat</keyword>
<comment type="subcellular location">
    <subcellularLocation>
        <location evidence="1">Membrane</location>
    </subcellularLocation>
</comment>
<keyword evidence="17" id="KW-1185">Reference proteome</keyword>
<dbReference type="PROSITE" id="PS00108">
    <property type="entry name" value="PROTEIN_KINASE_ST"/>
    <property type="match status" value="1"/>
</dbReference>
<evidence type="ECO:0000256" key="9">
    <source>
        <dbReference type="ARBA" id="ARBA00022840"/>
    </source>
</evidence>
<dbReference type="SUPFAM" id="SSF52058">
    <property type="entry name" value="L domain-like"/>
    <property type="match status" value="1"/>
</dbReference>
<dbReference type="PROSITE" id="PS00107">
    <property type="entry name" value="PROTEIN_KINASE_ATP"/>
    <property type="match status" value="1"/>
</dbReference>
<dbReference type="GO" id="GO:0016020">
    <property type="term" value="C:membrane"/>
    <property type="evidence" value="ECO:0007669"/>
    <property type="project" value="UniProtKB-SubCell"/>
</dbReference>
<evidence type="ECO:0000313" key="16">
    <source>
        <dbReference type="EMBL" id="KAF5934793.1"/>
    </source>
</evidence>
<dbReference type="PANTHER" id="PTHR48056">
    <property type="entry name" value="LRR RECEPTOR-LIKE SERINE/THREONINE-PROTEIN KINASE-RELATED"/>
    <property type="match status" value="1"/>
</dbReference>
<evidence type="ECO:0000256" key="4">
    <source>
        <dbReference type="ARBA" id="ARBA00022692"/>
    </source>
</evidence>
<dbReference type="PROSITE" id="PS50011">
    <property type="entry name" value="PROTEIN_KINASE_DOM"/>
    <property type="match status" value="1"/>
</dbReference>
<dbReference type="GO" id="GO:0033612">
    <property type="term" value="F:receptor serine/threonine kinase binding"/>
    <property type="evidence" value="ECO:0007669"/>
    <property type="project" value="TreeGrafter"/>
</dbReference>
<keyword evidence="11 14" id="KW-0472">Membrane</keyword>
<evidence type="ECO:0000256" key="14">
    <source>
        <dbReference type="SAM" id="Phobius"/>
    </source>
</evidence>
<evidence type="ECO:0000256" key="2">
    <source>
        <dbReference type="ARBA" id="ARBA00022614"/>
    </source>
</evidence>
<dbReference type="AlphaFoldDB" id="A0A7J7G242"/>
<dbReference type="EMBL" id="JACBKZ010000013">
    <property type="protein sequence ID" value="KAF5934793.1"/>
    <property type="molecule type" value="Genomic_DNA"/>
</dbReference>
<evidence type="ECO:0000256" key="6">
    <source>
        <dbReference type="ARBA" id="ARBA00022737"/>
    </source>
</evidence>
<evidence type="ECO:0000256" key="11">
    <source>
        <dbReference type="ARBA" id="ARBA00023136"/>
    </source>
</evidence>
<keyword evidence="12" id="KW-0325">Glycoprotein</keyword>
<dbReference type="FunFam" id="3.80.10.10:FF:000041">
    <property type="entry name" value="LRR receptor-like serine/threonine-protein kinase ERECTA"/>
    <property type="match status" value="2"/>
</dbReference>
<evidence type="ECO:0000313" key="17">
    <source>
        <dbReference type="Proteomes" id="UP000593564"/>
    </source>
</evidence>
<organism evidence="16 17">
    <name type="scientific">Camellia sinensis</name>
    <name type="common">Tea plant</name>
    <name type="synonym">Thea sinensis</name>
    <dbReference type="NCBI Taxonomy" id="4442"/>
    <lineage>
        <taxon>Eukaryota</taxon>
        <taxon>Viridiplantae</taxon>
        <taxon>Streptophyta</taxon>
        <taxon>Embryophyta</taxon>
        <taxon>Tracheophyta</taxon>
        <taxon>Spermatophyta</taxon>
        <taxon>Magnoliopsida</taxon>
        <taxon>eudicotyledons</taxon>
        <taxon>Gunneridae</taxon>
        <taxon>Pentapetalae</taxon>
        <taxon>asterids</taxon>
        <taxon>Ericales</taxon>
        <taxon>Theaceae</taxon>
        <taxon>Camellia</taxon>
    </lineage>
</organism>
<comment type="caution">
    <text evidence="16">The sequence shown here is derived from an EMBL/GenBank/DDBJ whole genome shotgun (WGS) entry which is preliminary data.</text>
</comment>
<evidence type="ECO:0000256" key="10">
    <source>
        <dbReference type="ARBA" id="ARBA00022989"/>
    </source>
</evidence>
<evidence type="ECO:0000259" key="15">
    <source>
        <dbReference type="PROSITE" id="PS50011"/>
    </source>
</evidence>